<organism evidence="2 3">
    <name type="scientific">Hankyongella ginsenosidimutans</name>
    <dbReference type="NCBI Taxonomy" id="1763828"/>
    <lineage>
        <taxon>Bacteria</taxon>
        <taxon>Pseudomonadati</taxon>
        <taxon>Pseudomonadota</taxon>
        <taxon>Alphaproteobacteria</taxon>
        <taxon>Sphingomonadales</taxon>
        <taxon>Sphingomonadaceae</taxon>
        <taxon>Hankyongella</taxon>
    </lineage>
</organism>
<proteinExistence type="predicted"/>
<evidence type="ECO:0000259" key="1">
    <source>
        <dbReference type="Pfam" id="PF01471"/>
    </source>
</evidence>
<evidence type="ECO:0000313" key="3">
    <source>
        <dbReference type="Proteomes" id="UP000298714"/>
    </source>
</evidence>
<keyword evidence="3" id="KW-1185">Reference proteome</keyword>
<dbReference type="EMBL" id="CP039704">
    <property type="protein sequence ID" value="QCI78927.1"/>
    <property type="molecule type" value="Genomic_DNA"/>
</dbReference>
<gene>
    <name evidence="2" type="ORF">E6W36_02900</name>
</gene>
<feature type="domain" description="Peptidoglycan binding-like" evidence="1">
    <location>
        <begin position="30"/>
        <end position="85"/>
    </location>
</feature>
<name>A0A4D7C8H1_9SPHN</name>
<reference evidence="3" key="1">
    <citation type="submission" date="2019-04" db="EMBL/GenBank/DDBJ databases">
        <title>Complete genome sequence of Sphingomonas sp. W1-2-3.</title>
        <authorList>
            <person name="Im W.T."/>
        </authorList>
    </citation>
    <scope>NUCLEOTIDE SEQUENCE [LARGE SCALE GENOMIC DNA]</scope>
    <source>
        <strain evidence="3">W1-2-3</strain>
    </source>
</reference>
<sequence>MEVAGAAGVGVPPPVPVVSDLVPLRTGDAGASVSALQQALRDWGYGLTITGVFDPETAAVVTAFQRHFRQACVDGVADPQTQAVLRALA</sequence>
<dbReference type="SUPFAM" id="SSF47090">
    <property type="entry name" value="PGBD-like"/>
    <property type="match status" value="1"/>
</dbReference>
<dbReference type="Gene3D" id="1.10.101.10">
    <property type="entry name" value="PGBD-like superfamily/PGBD"/>
    <property type="match status" value="1"/>
</dbReference>
<evidence type="ECO:0000313" key="2">
    <source>
        <dbReference type="EMBL" id="QCI78927.1"/>
    </source>
</evidence>
<protein>
    <recommendedName>
        <fullName evidence="1">Peptidoglycan binding-like domain-containing protein</fullName>
    </recommendedName>
</protein>
<dbReference type="InterPro" id="IPR036366">
    <property type="entry name" value="PGBDSf"/>
</dbReference>
<dbReference type="AlphaFoldDB" id="A0A4D7C8H1"/>
<dbReference type="InterPro" id="IPR036365">
    <property type="entry name" value="PGBD-like_sf"/>
</dbReference>
<dbReference type="InterPro" id="IPR002477">
    <property type="entry name" value="Peptidoglycan-bd-like"/>
</dbReference>
<dbReference type="Pfam" id="PF01471">
    <property type="entry name" value="PG_binding_1"/>
    <property type="match status" value="1"/>
</dbReference>
<accession>A0A4D7C8H1</accession>
<dbReference type="Proteomes" id="UP000298714">
    <property type="component" value="Chromosome"/>
</dbReference>
<dbReference type="KEGG" id="hgn:E6W36_02900"/>